<evidence type="ECO:0000256" key="1">
    <source>
        <dbReference type="SAM" id="SignalP"/>
    </source>
</evidence>
<dbReference type="OrthoDB" id="511454at2"/>
<dbReference type="EMBL" id="CP036433">
    <property type="protein sequence ID" value="QDU94834.1"/>
    <property type="molecule type" value="Genomic_DNA"/>
</dbReference>
<gene>
    <name evidence="2" type="ORF">Pla8534_26420</name>
</gene>
<keyword evidence="1" id="KW-0732">Signal</keyword>
<protein>
    <submittedName>
        <fullName evidence="2">Uncharacterized protein</fullName>
    </submittedName>
</protein>
<proteinExistence type="predicted"/>
<dbReference type="RefSeq" id="WP_145053569.1">
    <property type="nucleotide sequence ID" value="NZ_CP036433.1"/>
</dbReference>
<dbReference type="AlphaFoldDB" id="A0A518DSN2"/>
<reference evidence="2 3" key="1">
    <citation type="submission" date="2019-02" db="EMBL/GenBank/DDBJ databases">
        <title>Deep-cultivation of Planctomycetes and their phenomic and genomic characterization uncovers novel biology.</title>
        <authorList>
            <person name="Wiegand S."/>
            <person name="Jogler M."/>
            <person name="Boedeker C."/>
            <person name="Pinto D."/>
            <person name="Vollmers J."/>
            <person name="Rivas-Marin E."/>
            <person name="Kohn T."/>
            <person name="Peeters S.H."/>
            <person name="Heuer A."/>
            <person name="Rast P."/>
            <person name="Oberbeckmann S."/>
            <person name="Bunk B."/>
            <person name="Jeske O."/>
            <person name="Meyerdierks A."/>
            <person name="Storesund J.E."/>
            <person name="Kallscheuer N."/>
            <person name="Luecker S."/>
            <person name="Lage O.M."/>
            <person name="Pohl T."/>
            <person name="Merkel B.J."/>
            <person name="Hornburger P."/>
            <person name="Mueller R.-W."/>
            <person name="Bruemmer F."/>
            <person name="Labrenz M."/>
            <person name="Spormann A.M."/>
            <person name="Op den Camp H."/>
            <person name="Overmann J."/>
            <person name="Amann R."/>
            <person name="Jetten M.S.M."/>
            <person name="Mascher T."/>
            <person name="Medema M.H."/>
            <person name="Devos D.P."/>
            <person name="Kaster A.-K."/>
            <person name="Ovreas L."/>
            <person name="Rohde M."/>
            <person name="Galperin M.Y."/>
            <person name="Jogler C."/>
        </authorList>
    </citation>
    <scope>NUCLEOTIDE SEQUENCE [LARGE SCALE GENOMIC DNA]</scope>
    <source>
        <strain evidence="2 3">Pla85_3_4</strain>
    </source>
</reference>
<keyword evidence="3" id="KW-1185">Reference proteome</keyword>
<evidence type="ECO:0000313" key="2">
    <source>
        <dbReference type="EMBL" id="QDU94834.1"/>
    </source>
</evidence>
<dbReference type="KEGG" id="lcre:Pla8534_26420"/>
<evidence type="ECO:0000313" key="3">
    <source>
        <dbReference type="Proteomes" id="UP000317648"/>
    </source>
</evidence>
<organism evidence="2 3">
    <name type="scientific">Lignipirellula cremea</name>
    <dbReference type="NCBI Taxonomy" id="2528010"/>
    <lineage>
        <taxon>Bacteria</taxon>
        <taxon>Pseudomonadati</taxon>
        <taxon>Planctomycetota</taxon>
        <taxon>Planctomycetia</taxon>
        <taxon>Pirellulales</taxon>
        <taxon>Pirellulaceae</taxon>
        <taxon>Lignipirellula</taxon>
    </lineage>
</organism>
<sequence precursor="true">MRGAFIALIGAYAFAGFALPAFAQLGDNQPKSDERVRKILEEREIKYEVDKDGDFKVVFETTGDRSQLAFIKSTTNEYGNFEIREIWSPAYAGEPFSPEVAFKLLEDSQSKKLGHWEKHGKYGVFVVRIAASADSDSLWNAMKAALQSADAMEKEITDDKDEF</sequence>
<feature type="signal peptide" evidence="1">
    <location>
        <begin position="1"/>
        <end position="23"/>
    </location>
</feature>
<name>A0A518DSN2_9BACT</name>
<dbReference type="Proteomes" id="UP000317648">
    <property type="component" value="Chromosome"/>
</dbReference>
<accession>A0A518DSN2</accession>
<feature type="chain" id="PRO_5022127030" evidence="1">
    <location>
        <begin position="24"/>
        <end position="163"/>
    </location>
</feature>